<name>A0A1I6GB83_9GAMM</name>
<evidence type="ECO:0000313" key="1">
    <source>
        <dbReference type="EMBL" id="SFR39391.1"/>
    </source>
</evidence>
<dbReference type="InterPro" id="IPR025683">
    <property type="entry name" value="Protein_beta"/>
</dbReference>
<protein>
    <submittedName>
        <fullName evidence="1">Beta protein</fullName>
    </submittedName>
</protein>
<reference evidence="2" key="1">
    <citation type="submission" date="2016-10" db="EMBL/GenBank/DDBJ databases">
        <authorList>
            <person name="Varghese N."/>
            <person name="Submissions S."/>
        </authorList>
    </citation>
    <scope>NUCLEOTIDE SEQUENCE [LARGE SCALE GENOMIC DNA]</scope>
    <source>
        <strain evidence="2">CGMCC 1.6294</strain>
    </source>
</reference>
<organism evidence="1 2">
    <name type="scientific">Marinobacter gudaonensis</name>
    <dbReference type="NCBI Taxonomy" id="375760"/>
    <lineage>
        <taxon>Bacteria</taxon>
        <taxon>Pseudomonadati</taxon>
        <taxon>Pseudomonadota</taxon>
        <taxon>Gammaproteobacteria</taxon>
        <taxon>Pseudomonadales</taxon>
        <taxon>Marinobacteraceae</taxon>
        <taxon>Marinobacter</taxon>
    </lineage>
</organism>
<keyword evidence="2" id="KW-1185">Reference proteome</keyword>
<gene>
    <name evidence="1" type="ORF">SAMN04488073_0367</name>
</gene>
<dbReference type="STRING" id="375760.SAMN04488073_0367"/>
<sequence length="349" mass="39830">MKPINYIQVIKTTDAELKGYANLADEVKSEILPLFELTRSRISKRVPEGSIYRRLENIKESVGENPFILDLTSHEDLMNYQIEELLDDEDGFSAWTNFVESLEIESLIPAIHVYQDGDPEDVVKQVERLSASFESVAFRIGADDTDLDFYLRSIKRGLRNEDQLLVIVDAEFITEWDYSAKKNDLEQKISFLNREVPNASVSICGSSFPKSVKDSSAGSDAYGKLPIYEYAIFSELSADHPNLIYGDYASIHPVRYQAGGGNWVPRIDYPLDDFIIYYRFRRDEGSYPRCAQELVDDSDFDDLACWGTEQIYSALSGEPNGKSPSFWIAVRLNIHITRKVRSLTQRIIL</sequence>
<evidence type="ECO:0000313" key="2">
    <source>
        <dbReference type="Proteomes" id="UP000199290"/>
    </source>
</evidence>
<dbReference type="Proteomes" id="UP000199290">
    <property type="component" value="Unassembled WGS sequence"/>
</dbReference>
<accession>A0A1I6GB83</accession>
<dbReference type="AlphaFoldDB" id="A0A1I6GB83"/>
<dbReference type="Pfam" id="PF14350">
    <property type="entry name" value="Beta_protein"/>
    <property type="match status" value="1"/>
</dbReference>
<proteinExistence type="predicted"/>
<dbReference type="EMBL" id="FOYV01000001">
    <property type="protein sequence ID" value="SFR39391.1"/>
    <property type="molecule type" value="Genomic_DNA"/>
</dbReference>
<dbReference type="OrthoDB" id="7847670at2"/>
<dbReference type="RefSeq" id="WP_091985328.1">
    <property type="nucleotide sequence ID" value="NZ_FOYV01000001.1"/>
</dbReference>